<dbReference type="OrthoDB" id="9775889at2"/>
<dbReference type="GO" id="GO:0008843">
    <property type="term" value="F:endochitinase activity"/>
    <property type="evidence" value="ECO:0007669"/>
    <property type="project" value="UniProtKB-EC"/>
</dbReference>
<evidence type="ECO:0000313" key="9">
    <source>
        <dbReference type="Proteomes" id="UP000429785"/>
    </source>
</evidence>
<dbReference type="EC" id="3.2.1.14" evidence="2"/>
<dbReference type="SUPFAM" id="SSF51445">
    <property type="entry name" value="(Trans)glycosidases"/>
    <property type="match status" value="1"/>
</dbReference>
<dbReference type="AlphaFoldDB" id="A0A6I1DWR2"/>
<gene>
    <name evidence="8" type="ORF">F8C76_09730</name>
</gene>
<evidence type="ECO:0000313" key="8">
    <source>
        <dbReference type="EMBL" id="KAB7529638.1"/>
    </source>
</evidence>
<dbReference type="InterPro" id="IPR001223">
    <property type="entry name" value="Glyco_hydro18_cat"/>
</dbReference>
<evidence type="ECO:0000256" key="1">
    <source>
        <dbReference type="ARBA" id="ARBA00000822"/>
    </source>
</evidence>
<dbReference type="InterPro" id="IPR050314">
    <property type="entry name" value="Glycosyl_Hydrlase_18"/>
</dbReference>
<keyword evidence="4 5" id="KW-0326">Glycosidase</keyword>
<organism evidence="8 9">
    <name type="scientific">Flagellimonas olearia</name>
    <dbReference type="NCBI Taxonomy" id="552546"/>
    <lineage>
        <taxon>Bacteria</taxon>
        <taxon>Pseudomonadati</taxon>
        <taxon>Bacteroidota</taxon>
        <taxon>Flavobacteriia</taxon>
        <taxon>Flavobacteriales</taxon>
        <taxon>Flavobacteriaceae</taxon>
        <taxon>Flagellimonas</taxon>
    </lineage>
</organism>
<dbReference type="SMART" id="SM00636">
    <property type="entry name" value="Glyco_18"/>
    <property type="match status" value="1"/>
</dbReference>
<proteinExistence type="inferred from homology"/>
<dbReference type="PANTHER" id="PTHR11177:SF317">
    <property type="entry name" value="CHITINASE 12-RELATED"/>
    <property type="match status" value="1"/>
</dbReference>
<reference evidence="8 9" key="1">
    <citation type="submission" date="2019-10" db="EMBL/GenBank/DDBJ databases">
        <title>Muricauda olearia CL-SS4 JCM15563 genome.</title>
        <authorList>
            <person name="Liu L."/>
        </authorList>
    </citation>
    <scope>NUCLEOTIDE SEQUENCE [LARGE SCALE GENOMIC DNA]</scope>
    <source>
        <strain evidence="8 9">CL-SS4</strain>
    </source>
</reference>
<dbReference type="PROSITE" id="PS51910">
    <property type="entry name" value="GH18_2"/>
    <property type="match status" value="1"/>
</dbReference>
<dbReference type="GO" id="GO:0008061">
    <property type="term" value="F:chitin binding"/>
    <property type="evidence" value="ECO:0007669"/>
    <property type="project" value="InterPro"/>
</dbReference>
<dbReference type="InterPro" id="IPR017853">
    <property type="entry name" value="GH"/>
</dbReference>
<comment type="caution">
    <text evidence="8">The sequence shown here is derived from an EMBL/GenBank/DDBJ whole genome shotgun (WGS) entry which is preliminary data.</text>
</comment>
<evidence type="ECO:0000256" key="3">
    <source>
        <dbReference type="ARBA" id="ARBA00022801"/>
    </source>
</evidence>
<name>A0A6I1DWR2_9FLAO</name>
<comment type="similarity">
    <text evidence="6">Belongs to the glycosyl hydrolase 18 family.</text>
</comment>
<dbReference type="Proteomes" id="UP000429785">
    <property type="component" value="Unassembled WGS sequence"/>
</dbReference>
<protein>
    <recommendedName>
        <fullName evidence="2">chitinase</fullName>
        <ecNumber evidence="2">3.2.1.14</ecNumber>
    </recommendedName>
</protein>
<evidence type="ECO:0000256" key="4">
    <source>
        <dbReference type="ARBA" id="ARBA00023295"/>
    </source>
</evidence>
<dbReference type="InterPro" id="IPR001579">
    <property type="entry name" value="Glyco_hydro_18_chit_AS"/>
</dbReference>
<dbReference type="EMBL" id="WELG01000002">
    <property type="protein sequence ID" value="KAB7529638.1"/>
    <property type="molecule type" value="Genomic_DNA"/>
</dbReference>
<comment type="catalytic activity">
    <reaction evidence="1">
        <text>Random endo-hydrolysis of N-acetyl-beta-D-glucosaminide (1-&gt;4)-beta-linkages in chitin and chitodextrins.</text>
        <dbReference type="EC" id="3.2.1.14"/>
    </reaction>
</comment>
<keyword evidence="3 5" id="KW-0378">Hydrolase</keyword>
<evidence type="ECO:0000256" key="5">
    <source>
        <dbReference type="RuleBase" id="RU000489"/>
    </source>
</evidence>
<dbReference type="PROSITE" id="PS01095">
    <property type="entry name" value="GH18_1"/>
    <property type="match status" value="1"/>
</dbReference>
<dbReference type="Pfam" id="PF00704">
    <property type="entry name" value="Glyco_hydro_18"/>
    <property type="match status" value="1"/>
</dbReference>
<dbReference type="PANTHER" id="PTHR11177">
    <property type="entry name" value="CHITINASE"/>
    <property type="match status" value="1"/>
</dbReference>
<evidence type="ECO:0000256" key="6">
    <source>
        <dbReference type="RuleBase" id="RU004453"/>
    </source>
</evidence>
<evidence type="ECO:0000256" key="2">
    <source>
        <dbReference type="ARBA" id="ARBA00012729"/>
    </source>
</evidence>
<dbReference type="GO" id="GO:0005576">
    <property type="term" value="C:extracellular region"/>
    <property type="evidence" value="ECO:0007669"/>
    <property type="project" value="TreeGrafter"/>
</dbReference>
<feature type="domain" description="GH18" evidence="7">
    <location>
        <begin position="99"/>
        <end position="408"/>
    </location>
</feature>
<accession>A0A6I1DWR2</accession>
<sequence>MDNDPGLEDVLLFSAHNGHYPYFDLFKNYYVILDHYSKEVQYTSSVTISTERDILLEDRDKDGKYELYRKYFKDDAFTVDEEGNHLDVEWFYDTIEFDKKVVVAYVTSWKEGLPDPSYVTHINYAFGHVTDSFDGVRIDNEERLQTIVDLKQQFPSLKVMLSIGGWGSGRFSEMAADKGNRERFAADCQRVVEEFGLDGIDIDWEYPTSNLAKISASPDDTANFTLLMKDIRDAIGPYKLLTLATVASGEYINFRDIMPYTDFVNIMAYDMGMPPNHHSALYRSKRTGNITSEEAVDAHLKAGVPLDKLVMGMPLYGKGDRDKVGDVDYKSLLRQTKYEVKWDEDAKVSYLVNSRGQMVYTFETPESIALKCQFILNRGLRGGMYWSYESDDEEGAMIKTIYNILRTQKP</sequence>
<dbReference type="GO" id="GO:0005975">
    <property type="term" value="P:carbohydrate metabolic process"/>
    <property type="evidence" value="ECO:0007669"/>
    <property type="project" value="InterPro"/>
</dbReference>
<dbReference type="Gene3D" id="3.20.20.80">
    <property type="entry name" value="Glycosidases"/>
    <property type="match status" value="1"/>
</dbReference>
<dbReference type="GO" id="GO:0006032">
    <property type="term" value="P:chitin catabolic process"/>
    <property type="evidence" value="ECO:0007669"/>
    <property type="project" value="TreeGrafter"/>
</dbReference>
<dbReference type="InterPro" id="IPR011583">
    <property type="entry name" value="Chitinase_II/V-like_cat"/>
</dbReference>
<evidence type="ECO:0000259" key="7">
    <source>
        <dbReference type="PROSITE" id="PS51910"/>
    </source>
</evidence>